<name>A0A4C1Y442_EUMVA</name>
<evidence type="ECO:0000313" key="2">
    <source>
        <dbReference type="EMBL" id="GBP69602.1"/>
    </source>
</evidence>
<dbReference type="EMBL" id="BGZK01001046">
    <property type="protein sequence ID" value="GBP69602.1"/>
    <property type="molecule type" value="Genomic_DNA"/>
</dbReference>
<evidence type="ECO:0000313" key="3">
    <source>
        <dbReference type="Proteomes" id="UP000299102"/>
    </source>
</evidence>
<feature type="compositionally biased region" description="Polar residues" evidence="1">
    <location>
        <begin position="1"/>
        <end position="17"/>
    </location>
</feature>
<protein>
    <submittedName>
        <fullName evidence="2">Uncharacterized protein</fullName>
    </submittedName>
</protein>
<reference evidence="2 3" key="1">
    <citation type="journal article" date="2019" name="Commun. Biol.">
        <title>The bagworm genome reveals a unique fibroin gene that provides high tensile strength.</title>
        <authorList>
            <person name="Kono N."/>
            <person name="Nakamura H."/>
            <person name="Ohtoshi R."/>
            <person name="Tomita M."/>
            <person name="Numata K."/>
            <person name="Arakawa K."/>
        </authorList>
    </citation>
    <scope>NUCLEOTIDE SEQUENCE [LARGE SCALE GENOMIC DNA]</scope>
</reference>
<keyword evidence="3" id="KW-1185">Reference proteome</keyword>
<gene>
    <name evidence="2" type="ORF">EVAR_88688_1</name>
</gene>
<dbReference type="AlphaFoldDB" id="A0A4C1Y442"/>
<dbReference type="Proteomes" id="UP000299102">
    <property type="component" value="Unassembled WGS sequence"/>
</dbReference>
<comment type="caution">
    <text evidence="2">The sequence shown here is derived from an EMBL/GenBank/DDBJ whole genome shotgun (WGS) entry which is preliminary data.</text>
</comment>
<organism evidence="2 3">
    <name type="scientific">Eumeta variegata</name>
    <name type="common">Bagworm moth</name>
    <name type="synonym">Eumeta japonica</name>
    <dbReference type="NCBI Taxonomy" id="151549"/>
    <lineage>
        <taxon>Eukaryota</taxon>
        <taxon>Metazoa</taxon>
        <taxon>Ecdysozoa</taxon>
        <taxon>Arthropoda</taxon>
        <taxon>Hexapoda</taxon>
        <taxon>Insecta</taxon>
        <taxon>Pterygota</taxon>
        <taxon>Neoptera</taxon>
        <taxon>Endopterygota</taxon>
        <taxon>Lepidoptera</taxon>
        <taxon>Glossata</taxon>
        <taxon>Ditrysia</taxon>
        <taxon>Tineoidea</taxon>
        <taxon>Psychidae</taxon>
        <taxon>Oiketicinae</taxon>
        <taxon>Eumeta</taxon>
    </lineage>
</organism>
<accession>A0A4C1Y442</accession>
<feature type="region of interest" description="Disordered" evidence="1">
    <location>
        <begin position="1"/>
        <end position="27"/>
    </location>
</feature>
<sequence length="152" mass="16160">MDTCTIEDTSQAGSRSASGPALERRTRPGLNLRAELTPETLFTKLQFAMTEASDTRKEARSSAAAPGDKISNDFNDILTTKRNNYLAFGVRSAGRPAGAAGCVTRGYFRGGHVSIKVPAKSRPFGKHAPCRVSNAPGQARRISFAGGSSNRT</sequence>
<proteinExistence type="predicted"/>
<feature type="region of interest" description="Disordered" evidence="1">
    <location>
        <begin position="52"/>
        <end position="73"/>
    </location>
</feature>
<evidence type="ECO:0000256" key="1">
    <source>
        <dbReference type="SAM" id="MobiDB-lite"/>
    </source>
</evidence>